<dbReference type="NCBIfam" id="TIGR00306">
    <property type="entry name" value="apgM"/>
    <property type="match status" value="1"/>
</dbReference>
<comment type="pathway">
    <text evidence="3">Carbohydrate degradation.</text>
</comment>
<dbReference type="Gene3D" id="3.30.70.2130">
    <property type="entry name" value="Metalloenzyme domain"/>
    <property type="match status" value="1"/>
</dbReference>
<dbReference type="Pfam" id="PF10143">
    <property type="entry name" value="PhosphMutase"/>
    <property type="match status" value="1"/>
</dbReference>
<dbReference type="GO" id="GO:0004619">
    <property type="term" value="F:phosphoglycerate mutase activity"/>
    <property type="evidence" value="ECO:0007669"/>
    <property type="project" value="UniProtKB-EC"/>
</dbReference>
<evidence type="ECO:0000256" key="4">
    <source>
        <dbReference type="ARBA" id="ARBA00005524"/>
    </source>
</evidence>
<dbReference type="PATRIC" id="fig|329854.7.peg.4442"/>
<keyword evidence="7" id="KW-0418">Kinase</keyword>
<dbReference type="GO" id="GO:0046872">
    <property type="term" value="F:metal ion binding"/>
    <property type="evidence" value="ECO:0007669"/>
    <property type="project" value="InterPro"/>
</dbReference>
<comment type="similarity">
    <text evidence="4">Belongs to the BPG-independent phosphoglycerate mutase family. A-PGAM subfamily.</text>
</comment>
<reference evidence="7 8" key="1">
    <citation type="submission" date="2016-02" db="EMBL/GenBank/DDBJ databases">
        <authorList>
            <person name="Wen L."/>
            <person name="He K."/>
            <person name="Yang H."/>
        </authorList>
    </citation>
    <scope>NUCLEOTIDE SEQUENCE [LARGE SCALE GENOMIC DNA]</scope>
    <source>
        <strain evidence="7 8">KLE1704</strain>
    </source>
</reference>
<dbReference type="Gene3D" id="3.40.720.10">
    <property type="entry name" value="Alkaline Phosphatase, subunit A"/>
    <property type="match status" value="1"/>
</dbReference>
<comment type="function">
    <text evidence="2">Catalyzes the interconversion of 2-phosphoglycerate and 3-phosphoglycerate.</text>
</comment>
<dbReference type="CDD" id="cd16011">
    <property type="entry name" value="iPGM_like"/>
    <property type="match status" value="1"/>
</dbReference>
<dbReference type="SUPFAM" id="SSF53649">
    <property type="entry name" value="Alkaline phosphatase-like"/>
    <property type="match status" value="1"/>
</dbReference>
<dbReference type="InterPro" id="IPR042253">
    <property type="entry name" value="Pglycerate_mutase_ApgM_sf"/>
</dbReference>
<evidence type="ECO:0000256" key="3">
    <source>
        <dbReference type="ARBA" id="ARBA00004921"/>
    </source>
</evidence>
<proteinExistence type="inferred from homology"/>
<dbReference type="GO" id="GO:0016301">
    <property type="term" value="F:kinase activity"/>
    <property type="evidence" value="ECO:0007669"/>
    <property type="project" value="UniProtKB-KW"/>
</dbReference>
<evidence type="ECO:0000259" key="6">
    <source>
        <dbReference type="Pfam" id="PF01676"/>
    </source>
</evidence>
<protein>
    <submittedName>
        <fullName evidence="7">Putative homoserine kinase</fullName>
    </submittedName>
</protein>
<dbReference type="InterPro" id="IPR004456">
    <property type="entry name" value="Pglycerate_mutase_ApgM"/>
</dbReference>
<dbReference type="PIRSF" id="PIRSF006392">
    <property type="entry name" value="IPGAM_arch"/>
    <property type="match status" value="1"/>
</dbReference>
<keyword evidence="7" id="KW-0808">Transferase</keyword>
<dbReference type="InterPro" id="IPR017850">
    <property type="entry name" value="Alkaline_phosphatase_core_sf"/>
</dbReference>
<evidence type="ECO:0000256" key="2">
    <source>
        <dbReference type="ARBA" id="ARBA00002315"/>
    </source>
</evidence>
<feature type="domain" description="Metalloenzyme" evidence="6">
    <location>
        <begin position="5"/>
        <end position="406"/>
    </location>
</feature>
<sequence length="435" mass="48397">MFNKMKHIIILGDGMADWPVESLGGKTLMQYAKTPYMDKLASMGRTGRLKTVADGFHPGSEVANMSVLGYDLPKVYEGRGPLEAASIGVDLKPGEMAMRCNIICIEGDHIKNHSAGHITTEEADVLVKYLQEHLGNERVCFYTGVQYRHLLVIKGGDKRIDCTPPHDVPLKPFRPLLVKADSVDKVSVDEVTRKSDSLVNLSTEASFPSPLSPEQTADLINDLILRSQELLENHPLNQKRMAEGKDPANSIWPWSPGYRPKMERLSDKFPQVKRGAVISAVDLINGIGYYADLRRLTVEGATGLYDTNYENKVAAALEALKTDDFVYLHIEASDEAGHEGNVDLKLLTIENLDSRAVGPIYEAVKDWEEPVAIAVLPDHPTPCELRTHTNEPIPFFIWYPGIEPDSVRTFDEASVCEGSYGLLKEDEFINEFMKS</sequence>
<evidence type="ECO:0000256" key="1">
    <source>
        <dbReference type="ARBA" id="ARBA00000370"/>
    </source>
</evidence>
<dbReference type="Pfam" id="PF01676">
    <property type="entry name" value="Metalloenzyme"/>
    <property type="match status" value="1"/>
</dbReference>
<evidence type="ECO:0000256" key="5">
    <source>
        <dbReference type="ARBA" id="ARBA00023152"/>
    </source>
</evidence>
<name>A0A139KVI1_9BACE</name>
<comment type="caution">
    <text evidence="7">The sequence shown here is derived from an EMBL/GenBank/DDBJ whole genome shotgun (WGS) entry which is preliminary data.</text>
</comment>
<dbReference type="InterPro" id="IPR006124">
    <property type="entry name" value="Metalloenzyme"/>
</dbReference>
<dbReference type="PANTHER" id="PTHR31209">
    <property type="entry name" value="COFACTOR-INDEPENDENT PHOSPHOGLYCERATE MUTASE"/>
    <property type="match status" value="1"/>
</dbReference>
<evidence type="ECO:0000313" key="7">
    <source>
        <dbReference type="EMBL" id="KXT43222.1"/>
    </source>
</evidence>
<dbReference type="GO" id="GO:0006096">
    <property type="term" value="P:glycolytic process"/>
    <property type="evidence" value="ECO:0007669"/>
    <property type="project" value="UniProtKB-KW"/>
</dbReference>
<accession>A0A139KVI1</accession>
<dbReference type="PANTHER" id="PTHR31209:SF4">
    <property type="entry name" value="2,3-BISPHOSPHOGLYCERATE-INDEPENDENT PHOSPHOGLYCERATE MUTASE"/>
    <property type="match status" value="1"/>
</dbReference>
<gene>
    <name evidence="7" type="ORF">HMPREF2531_04368</name>
</gene>
<dbReference type="AlphaFoldDB" id="A0A139KVI1"/>
<keyword evidence="5" id="KW-0324">Glycolysis</keyword>
<comment type="catalytic activity">
    <reaction evidence="1">
        <text>(2R)-2-phosphoglycerate = (2R)-3-phosphoglycerate</text>
        <dbReference type="Rhea" id="RHEA:15901"/>
        <dbReference type="ChEBI" id="CHEBI:58272"/>
        <dbReference type="ChEBI" id="CHEBI:58289"/>
        <dbReference type="EC" id="5.4.2.12"/>
    </reaction>
</comment>
<dbReference type="Proteomes" id="UP000070319">
    <property type="component" value="Unassembled WGS sequence"/>
</dbReference>
<organism evidence="7">
    <name type="scientific">Bacteroides intestinalis</name>
    <dbReference type="NCBI Taxonomy" id="329854"/>
    <lineage>
        <taxon>Bacteria</taxon>
        <taxon>Pseudomonadati</taxon>
        <taxon>Bacteroidota</taxon>
        <taxon>Bacteroidia</taxon>
        <taxon>Bacteroidales</taxon>
        <taxon>Bacteroidaceae</taxon>
        <taxon>Bacteroides</taxon>
    </lineage>
</organism>
<dbReference type="EMBL" id="LTDF01000160">
    <property type="protein sequence ID" value="KXT43222.1"/>
    <property type="molecule type" value="Genomic_DNA"/>
</dbReference>
<evidence type="ECO:0000313" key="8">
    <source>
        <dbReference type="Proteomes" id="UP000070319"/>
    </source>
</evidence>